<sequence length="54" mass="6365">MADSATSVQPNEANIEEYFFEGEIRLFILVMEKNSFDSKKNFYSIKFIFPMFSL</sequence>
<dbReference type="AlphaFoldDB" id="A0A1I7X4B2"/>
<proteinExistence type="predicted"/>
<accession>A0A1I7X4B2</accession>
<dbReference type="Proteomes" id="UP000095283">
    <property type="component" value="Unplaced"/>
</dbReference>
<protein>
    <submittedName>
        <fullName evidence="2">Uncharacterized protein</fullName>
    </submittedName>
</protein>
<organism evidence="1 2">
    <name type="scientific">Heterorhabditis bacteriophora</name>
    <name type="common">Entomopathogenic nematode worm</name>
    <dbReference type="NCBI Taxonomy" id="37862"/>
    <lineage>
        <taxon>Eukaryota</taxon>
        <taxon>Metazoa</taxon>
        <taxon>Ecdysozoa</taxon>
        <taxon>Nematoda</taxon>
        <taxon>Chromadorea</taxon>
        <taxon>Rhabditida</taxon>
        <taxon>Rhabditina</taxon>
        <taxon>Rhabditomorpha</taxon>
        <taxon>Strongyloidea</taxon>
        <taxon>Heterorhabditidae</taxon>
        <taxon>Heterorhabditis</taxon>
    </lineage>
</organism>
<evidence type="ECO:0000313" key="1">
    <source>
        <dbReference type="Proteomes" id="UP000095283"/>
    </source>
</evidence>
<name>A0A1I7X4B2_HETBA</name>
<reference evidence="2" key="1">
    <citation type="submission" date="2016-11" db="UniProtKB">
        <authorList>
            <consortium name="WormBaseParasite"/>
        </authorList>
    </citation>
    <scope>IDENTIFICATION</scope>
</reference>
<evidence type="ECO:0000313" key="2">
    <source>
        <dbReference type="WBParaSite" id="Hba_12427"/>
    </source>
</evidence>
<dbReference type="WBParaSite" id="Hba_12427">
    <property type="protein sequence ID" value="Hba_12427"/>
    <property type="gene ID" value="Hba_12427"/>
</dbReference>
<keyword evidence="1" id="KW-1185">Reference proteome</keyword>